<dbReference type="InterPro" id="IPR052281">
    <property type="entry name" value="GAREM"/>
</dbReference>
<proteinExistence type="predicted"/>
<keyword evidence="4" id="KW-1185">Reference proteome</keyword>
<name>A0ABM1E2L3_PRICU</name>
<dbReference type="PANTHER" id="PTHR14454:SF11">
    <property type="entry name" value="SERRANO, ISOFORM F"/>
    <property type="match status" value="1"/>
</dbReference>
<feature type="domain" description="CABIT" evidence="3">
    <location>
        <begin position="31"/>
        <end position="314"/>
    </location>
</feature>
<dbReference type="RefSeq" id="XP_014666434.1">
    <property type="nucleotide sequence ID" value="XM_014810948.1"/>
</dbReference>
<dbReference type="PANTHER" id="PTHR14454">
    <property type="entry name" value="GRB2-ASSOCIATED AND REGULATOR OF MAPK PROTEIN FAMILY MEMBER"/>
    <property type="match status" value="1"/>
</dbReference>
<keyword evidence="1" id="KW-0597">Phosphoprotein</keyword>
<dbReference type="Pfam" id="PF12736">
    <property type="entry name" value="CABIT"/>
    <property type="match status" value="1"/>
</dbReference>
<feature type="region of interest" description="Disordered" evidence="2">
    <location>
        <begin position="343"/>
        <end position="373"/>
    </location>
</feature>
<feature type="compositionally biased region" description="Polar residues" evidence="2">
    <location>
        <begin position="423"/>
        <end position="435"/>
    </location>
</feature>
<gene>
    <name evidence="5" type="primary">LOC106808293</name>
</gene>
<accession>A0ABM1E2L3</accession>
<evidence type="ECO:0000256" key="1">
    <source>
        <dbReference type="ARBA" id="ARBA00022553"/>
    </source>
</evidence>
<feature type="compositionally biased region" description="Basic and acidic residues" evidence="2">
    <location>
        <begin position="343"/>
        <end position="355"/>
    </location>
</feature>
<evidence type="ECO:0000256" key="2">
    <source>
        <dbReference type="SAM" id="MobiDB-lite"/>
    </source>
</evidence>
<sequence length="661" mass="72551">MSTCQDVPLGAAVKWSEESIYLKDFVRVYQLPQLARVSKGQYSCIGVPGIITDVNLAQNIFLHSSYKMVKVLAQCIKIKDSSRKSHVSVVGPKVSIPASYKGWFEVLSEEGKAVRPLESVVELVAKSPDSFLVRDSVKVFLGNPEGEMTPDRSRIVQSGEVLSLAGVVTASRDKRRSQQFLRCYDTRGDSLFFAFDAKGVFSPIAKEENISGVHTIKDVLGKFRLPLTVRLVSGAMPQSSPSSGGGKLGGGGGGAAFAREIRLLSSYEEECILAHPLDKDATNNNNRIVTLPVTACLKLSPAKNQAELDQNRNLMRFRDKCAKLLPEIMENMQVCEESYGKEMKVRPRPKPEPARGRPGCPPAVDPTAQPETEEDIVYKEIDDIYGMVVRGIVPLRAYTEMKHEEAREKSIDAYQKTPPRLTAASSPKNELTTSLAGDDKPPLPPRNGVASPRKISAPSRAGDNLNHLVYSNRVPNENSAKLSNSNLKYVAESPRIGGGLPPPADPYFEPLGVQPIYKKEKVPNASNRLLNLIHNAPKHPKLNGAHKPTGVVVGGGYIGRTSASSTPNKRHSTAGVIPLAHSRSQPVLIDVRTPQQRVQEKKRHSFIDSNGMHTSSSSGSDGMKYNSAQDLHEHNYEEKVLRQEKIKAADQRLKRLSNFFL</sequence>
<evidence type="ECO:0000259" key="3">
    <source>
        <dbReference type="Pfam" id="PF12736"/>
    </source>
</evidence>
<feature type="region of interest" description="Disordered" evidence="2">
    <location>
        <begin position="403"/>
        <end position="463"/>
    </location>
</feature>
<organism evidence="4 5">
    <name type="scientific">Priapulus caudatus</name>
    <name type="common">Priapulid worm</name>
    <dbReference type="NCBI Taxonomy" id="37621"/>
    <lineage>
        <taxon>Eukaryota</taxon>
        <taxon>Metazoa</taxon>
        <taxon>Ecdysozoa</taxon>
        <taxon>Scalidophora</taxon>
        <taxon>Priapulida</taxon>
        <taxon>Priapulimorpha</taxon>
        <taxon>Priapulimorphida</taxon>
        <taxon>Priapulidae</taxon>
        <taxon>Priapulus</taxon>
    </lineage>
</organism>
<dbReference type="InterPro" id="IPR025946">
    <property type="entry name" value="CABIT_dom"/>
</dbReference>
<dbReference type="Proteomes" id="UP000695022">
    <property type="component" value="Unplaced"/>
</dbReference>
<evidence type="ECO:0000313" key="5">
    <source>
        <dbReference type="RefSeq" id="XP_014666434.1"/>
    </source>
</evidence>
<protein>
    <submittedName>
        <fullName evidence="5">Uncharacterized protein LOC106808293</fullName>
    </submittedName>
</protein>
<reference evidence="5" key="1">
    <citation type="submission" date="2025-08" db="UniProtKB">
        <authorList>
            <consortium name="RefSeq"/>
        </authorList>
    </citation>
    <scope>IDENTIFICATION</scope>
</reference>
<feature type="region of interest" description="Disordered" evidence="2">
    <location>
        <begin position="594"/>
        <end position="626"/>
    </location>
</feature>
<dbReference type="GeneID" id="106808293"/>
<evidence type="ECO:0000313" key="4">
    <source>
        <dbReference type="Proteomes" id="UP000695022"/>
    </source>
</evidence>